<dbReference type="InterPro" id="IPR036282">
    <property type="entry name" value="Glutathione-S-Trfase_C_sf"/>
</dbReference>
<dbReference type="InParanoid" id="A0A0V0QI76"/>
<dbReference type="PANTHER" id="PTHR11586">
    <property type="entry name" value="TRNA-AMINOACYLATION COFACTOR ARC1 FAMILY MEMBER"/>
    <property type="match status" value="1"/>
</dbReference>
<dbReference type="EMBL" id="LDAU01000161">
    <property type="protein sequence ID" value="KRX01918.1"/>
    <property type="molecule type" value="Genomic_DNA"/>
</dbReference>
<keyword evidence="1 3" id="KW-0820">tRNA-binding</keyword>
<dbReference type="PANTHER" id="PTHR11586:SF33">
    <property type="entry name" value="AMINOACYL TRNA SYNTHASE COMPLEX-INTERACTING MULTIFUNCTIONAL PROTEIN 1"/>
    <property type="match status" value="1"/>
</dbReference>
<evidence type="ECO:0000313" key="7">
    <source>
        <dbReference type="Proteomes" id="UP000054937"/>
    </source>
</evidence>
<dbReference type="Gene3D" id="2.40.50.140">
    <property type="entry name" value="Nucleic acid-binding proteins"/>
    <property type="match status" value="1"/>
</dbReference>
<dbReference type="Proteomes" id="UP000054937">
    <property type="component" value="Unassembled WGS sequence"/>
</dbReference>
<dbReference type="PROSITE" id="PS50886">
    <property type="entry name" value="TRBD"/>
    <property type="match status" value="1"/>
</dbReference>
<evidence type="ECO:0000256" key="3">
    <source>
        <dbReference type="PROSITE-ProRule" id="PRU00209"/>
    </source>
</evidence>
<dbReference type="InterPro" id="IPR002547">
    <property type="entry name" value="tRNA-bd_dom"/>
</dbReference>
<accession>A0A0V0QI76</accession>
<comment type="caution">
    <text evidence="6">The sequence shown here is derived from an EMBL/GenBank/DDBJ whole genome shotgun (WGS) entry which is preliminary data.</text>
</comment>
<keyword evidence="7" id="KW-1185">Reference proteome</keyword>
<organism evidence="6 7">
    <name type="scientific">Pseudocohnilembus persalinus</name>
    <name type="common">Ciliate</name>
    <dbReference type="NCBI Taxonomy" id="266149"/>
    <lineage>
        <taxon>Eukaryota</taxon>
        <taxon>Sar</taxon>
        <taxon>Alveolata</taxon>
        <taxon>Ciliophora</taxon>
        <taxon>Intramacronucleata</taxon>
        <taxon>Oligohymenophorea</taxon>
        <taxon>Scuticociliatia</taxon>
        <taxon>Philasterida</taxon>
        <taxon>Pseudocohnilembidae</taxon>
        <taxon>Pseudocohnilembus</taxon>
    </lineage>
</organism>
<dbReference type="SUPFAM" id="SSF47616">
    <property type="entry name" value="GST C-terminal domain-like"/>
    <property type="match status" value="1"/>
</dbReference>
<feature type="compositionally biased region" description="Basic and acidic residues" evidence="4">
    <location>
        <begin position="196"/>
        <end position="218"/>
    </location>
</feature>
<keyword evidence="2 3" id="KW-0694">RNA-binding</keyword>
<gene>
    <name evidence="6" type="ORF">PPERSA_05757</name>
</gene>
<evidence type="ECO:0000256" key="4">
    <source>
        <dbReference type="SAM" id="MobiDB-lite"/>
    </source>
</evidence>
<feature type="compositionally biased region" description="Basic and acidic residues" evidence="4">
    <location>
        <begin position="226"/>
        <end position="240"/>
    </location>
</feature>
<dbReference type="InterPro" id="IPR051270">
    <property type="entry name" value="Tyrosine-tRNA_ligase_regulator"/>
</dbReference>
<dbReference type="InterPro" id="IPR012340">
    <property type="entry name" value="NA-bd_OB-fold"/>
</dbReference>
<reference evidence="6 7" key="1">
    <citation type="journal article" date="2015" name="Sci. Rep.">
        <title>Genome of the facultative scuticociliatosis pathogen Pseudocohnilembus persalinus provides insight into its virulence through horizontal gene transfer.</title>
        <authorList>
            <person name="Xiong J."/>
            <person name="Wang G."/>
            <person name="Cheng J."/>
            <person name="Tian M."/>
            <person name="Pan X."/>
            <person name="Warren A."/>
            <person name="Jiang C."/>
            <person name="Yuan D."/>
            <person name="Miao W."/>
        </authorList>
    </citation>
    <scope>NUCLEOTIDE SEQUENCE [LARGE SCALE GENOMIC DNA]</scope>
    <source>
        <strain evidence="6">36N120E</strain>
    </source>
</reference>
<protein>
    <submittedName>
        <fullName evidence="6">Nucleic acid-binding, OB-fold</fullName>
    </submittedName>
</protein>
<name>A0A0V0QI76_PSEPJ</name>
<feature type="domain" description="TRNA-binding" evidence="5">
    <location>
        <begin position="252"/>
        <end position="354"/>
    </location>
</feature>
<dbReference type="AlphaFoldDB" id="A0A0V0QI76"/>
<dbReference type="GO" id="GO:0000049">
    <property type="term" value="F:tRNA binding"/>
    <property type="evidence" value="ECO:0007669"/>
    <property type="project" value="UniProtKB-UniRule"/>
</dbReference>
<dbReference type="OMA" id="VQAFMSH"/>
<evidence type="ECO:0000313" key="6">
    <source>
        <dbReference type="EMBL" id="KRX01918.1"/>
    </source>
</evidence>
<dbReference type="Gene3D" id="1.20.1050.10">
    <property type="match status" value="1"/>
</dbReference>
<proteinExistence type="predicted"/>
<evidence type="ECO:0000256" key="2">
    <source>
        <dbReference type="ARBA" id="ARBA00022884"/>
    </source>
</evidence>
<dbReference type="OrthoDB" id="19141at2759"/>
<sequence>MDLFLNSSWESQLIKHFVQYTQLSSYVNVISLSKNTLSQIQQGKISLNVPSLVVNENTYLTSPVSICLHLSKISGTKSFLFGSSTSDETSVVSYVENAKNSSNMVKDFNSDLATKTYFLQGHITFADLYIFFGSYASVLGLSNDEKWEFCHFFRWFNHIQNLPNISEFLVQNNMPKASFPVKQTVNSDQNKKVKKEKVIGTHAPVKDEEKEKKKKEQQLKNQQKLQEQKQQKEKQKKEASQPELSPEDPMFFEQNIDIRVGELKKVWKHPESDKLWCEEIDVGEEKPRQIASGLQQIVPLEQMTGKVLVFANLKSRTLAGFPSQGMVLCSSTADKSQTAILRPPKDAKIGERVVLEGFADKFKQEPLAVINPKKKILERALPLFKCDENCVANYNGIKWVVSGGNCSTESIANGIVA</sequence>
<dbReference type="CDD" id="cd02799">
    <property type="entry name" value="tRNA_bind_EMAP-II_like"/>
    <property type="match status" value="1"/>
</dbReference>
<dbReference type="FunCoup" id="A0A0V0QI76">
    <property type="interactions" value="78"/>
</dbReference>
<feature type="region of interest" description="Disordered" evidence="4">
    <location>
        <begin position="180"/>
        <end position="250"/>
    </location>
</feature>
<dbReference type="Pfam" id="PF01588">
    <property type="entry name" value="tRNA_bind"/>
    <property type="match status" value="1"/>
</dbReference>
<dbReference type="SUPFAM" id="SSF50249">
    <property type="entry name" value="Nucleic acid-binding proteins"/>
    <property type="match status" value="1"/>
</dbReference>
<evidence type="ECO:0000259" key="5">
    <source>
        <dbReference type="PROSITE" id="PS50886"/>
    </source>
</evidence>
<evidence type="ECO:0000256" key="1">
    <source>
        <dbReference type="ARBA" id="ARBA00022555"/>
    </source>
</evidence>